<dbReference type="Proteomes" id="UP000293874">
    <property type="component" value="Unassembled WGS sequence"/>
</dbReference>
<comment type="caution">
    <text evidence="1">The sequence shown here is derived from an EMBL/GenBank/DDBJ whole genome shotgun (WGS) entry which is preliminary data.</text>
</comment>
<dbReference type="AlphaFoldDB" id="A0A4Q7MSS8"/>
<protein>
    <submittedName>
        <fullName evidence="1">Uncharacterized protein</fullName>
    </submittedName>
</protein>
<dbReference type="EMBL" id="SGXA01000002">
    <property type="protein sequence ID" value="RZS71528.1"/>
    <property type="molecule type" value="Genomic_DNA"/>
</dbReference>
<evidence type="ECO:0000313" key="1">
    <source>
        <dbReference type="EMBL" id="RZS71528.1"/>
    </source>
</evidence>
<accession>A0A4Q7MSS8</accession>
<keyword evidence="2" id="KW-1185">Reference proteome</keyword>
<evidence type="ECO:0000313" key="2">
    <source>
        <dbReference type="Proteomes" id="UP000293874"/>
    </source>
</evidence>
<gene>
    <name evidence="1" type="ORF">EV199_3433</name>
</gene>
<organism evidence="1 2">
    <name type="scientific">Pseudobacter ginsenosidimutans</name>
    <dbReference type="NCBI Taxonomy" id="661488"/>
    <lineage>
        <taxon>Bacteria</taxon>
        <taxon>Pseudomonadati</taxon>
        <taxon>Bacteroidota</taxon>
        <taxon>Chitinophagia</taxon>
        <taxon>Chitinophagales</taxon>
        <taxon>Chitinophagaceae</taxon>
        <taxon>Pseudobacter</taxon>
    </lineage>
</organism>
<reference evidence="1 2" key="1">
    <citation type="submission" date="2019-02" db="EMBL/GenBank/DDBJ databases">
        <title>Genomic Encyclopedia of Type Strains, Phase IV (KMG-IV): sequencing the most valuable type-strain genomes for metagenomic binning, comparative biology and taxonomic classification.</title>
        <authorList>
            <person name="Goeker M."/>
        </authorList>
    </citation>
    <scope>NUCLEOTIDE SEQUENCE [LARGE SCALE GENOMIC DNA]</scope>
    <source>
        <strain evidence="1 2">DSM 18116</strain>
    </source>
</reference>
<name>A0A4Q7MSS8_9BACT</name>
<proteinExistence type="predicted"/>
<sequence>MIKRKVEKEIMQLLKQFPAVGLLGNSKSA</sequence>